<gene>
    <name evidence="2" type="ORF">WJX75_002021</name>
</gene>
<dbReference type="EMBL" id="JALJOT010000006">
    <property type="protein sequence ID" value="KAK9909426.1"/>
    <property type="molecule type" value="Genomic_DNA"/>
</dbReference>
<proteinExistence type="predicted"/>
<dbReference type="Gene3D" id="3.40.250.10">
    <property type="entry name" value="Rhodanese-like domain"/>
    <property type="match status" value="1"/>
</dbReference>
<dbReference type="PANTHER" id="PTHR44920">
    <property type="entry name" value="RHODANESE-LIKE DOMAIN-CONTAINING PROTEIN 14, CHLOROPLASTIC-RELATED"/>
    <property type="match status" value="1"/>
</dbReference>
<dbReference type="Pfam" id="PF00581">
    <property type="entry name" value="Rhodanese"/>
    <property type="match status" value="1"/>
</dbReference>
<dbReference type="PROSITE" id="PS50206">
    <property type="entry name" value="RHODANESE_3"/>
    <property type="match status" value="1"/>
</dbReference>
<evidence type="ECO:0000313" key="2">
    <source>
        <dbReference type="EMBL" id="KAK9909426.1"/>
    </source>
</evidence>
<evidence type="ECO:0000313" key="3">
    <source>
        <dbReference type="Proteomes" id="UP001491310"/>
    </source>
</evidence>
<evidence type="ECO:0000259" key="1">
    <source>
        <dbReference type="PROSITE" id="PS50206"/>
    </source>
</evidence>
<keyword evidence="3" id="KW-1185">Reference proteome</keyword>
<name>A0ABR2YS66_9CHLO</name>
<accession>A0ABR2YS66</accession>
<dbReference type="InterPro" id="IPR043186">
    <property type="entry name" value="Str14"/>
</dbReference>
<dbReference type="InterPro" id="IPR036873">
    <property type="entry name" value="Rhodanese-like_dom_sf"/>
</dbReference>
<comment type="caution">
    <text evidence="2">The sequence shown here is derived from an EMBL/GenBank/DDBJ whole genome shotgun (WGS) entry which is preliminary data.</text>
</comment>
<sequence>MSSCPAHSGREAPYLLVRNKDPLAHEHYERWEYIFDKLNEGGVKTIKAQEAADLMKKGYVLIDVRPKDVYEKAHPEGAKNAALFRKFELGKTSFTGLLRATALALNGVSPVEPNPDFVKELTAAGGKGGKIILTCEAGGSLVPNASFQYGKESRSLKAAYKAIVSENFVEVLHLGGGVYGWYKADLPFVGEYDLDNVGRTPNVVSNDE</sequence>
<feature type="domain" description="Rhodanese" evidence="1">
    <location>
        <begin position="55"/>
        <end position="190"/>
    </location>
</feature>
<dbReference type="Proteomes" id="UP001491310">
    <property type="component" value="Unassembled WGS sequence"/>
</dbReference>
<dbReference type="SUPFAM" id="SSF52821">
    <property type="entry name" value="Rhodanese/Cell cycle control phosphatase"/>
    <property type="match status" value="1"/>
</dbReference>
<protein>
    <recommendedName>
        <fullName evidence="1">Rhodanese domain-containing protein</fullName>
    </recommendedName>
</protein>
<organism evidence="2 3">
    <name type="scientific">Coccomyxa subellipsoidea</name>
    <dbReference type="NCBI Taxonomy" id="248742"/>
    <lineage>
        <taxon>Eukaryota</taxon>
        <taxon>Viridiplantae</taxon>
        <taxon>Chlorophyta</taxon>
        <taxon>core chlorophytes</taxon>
        <taxon>Trebouxiophyceae</taxon>
        <taxon>Trebouxiophyceae incertae sedis</taxon>
        <taxon>Coccomyxaceae</taxon>
        <taxon>Coccomyxa</taxon>
    </lineage>
</organism>
<dbReference type="SMART" id="SM00450">
    <property type="entry name" value="RHOD"/>
    <property type="match status" value="1"/>
</dbReference>
<dbReference type="PANTHER" id="PTHR44920:SF2">
    <property type="entry name" value="RHODANESE DOMAIN-CONTAINING PROTEIN"/>
    <property type="match status" value="1"/>
</dbReference>
<dbReference type="InterPro" id="IPR001763">
    <property type="entry name" value="Rhodanese-like_dom"/>
</dbReference>
<reference evidence="2 3" key="1">
    <citation type="journal article" date="2024" name="Nat. Commun.">
        <title>Phylogenomics reveals the evolutionary origins of lichenization in chlorophyte algae.</title>
        <authorList>
            <person name="Puginier C."/>
            <person name="Libourel C."/>
            <person name="Otte J."/>
            <person name="Skaloud P."/>
            <person name="Haon M."/>
            <person name="Grisel S."/>
            <person name="Petersen M."/>
            <person name="Berrin J.G."/>
            <person name="Delaux P.M."/>
            <person name="Dal Grande F."/>
            <person name="Keller J."/>
        </authorList>
    </citation>
    <scope>NUCLEOTIDE SEQUENCE [LARGE SCALE GENOMIC DNA]</scope>
    <source>
        <strain evidence="2 3">SAG 216-7</strain>
    </source>
</reference>
<dbReference type="CDD" id="cd00158">
    <property type="entry name" value="RHOD"/>
    <property type="match status" value="1"/>
</dbReference>